<proteinExistence type="predicted"/>
<accession>A0A9R0EMM9</accession>
<gene>
    <name evidence="4" type="primary">LOC118272883</name>
</gene>
<keyword evidence="3" id="KW-1185">Reference proteome</keyword>
<dbReference type="Proteomes" id="UP000829999">
    <property type="component" value="Chromosome 4"/>
</dbReference>
<feature type="region of interest" description="Disordered" evidence="1">
    <location>
        <begin position="94"/>
        <end position="144"/>
    </location>
</feature>
<evidence type="ECO:0000256" key="2">
    <source>
        <dbReference type="SAM" id="SignalP"/>
    </source>
</evidence>
<feature type="compositionally biased region" description="Low complexity" evidence="1">
    <location>
        <begin position="102"/>
        <end position="111"/>
    </location>
</feature>
<organism evidence="3 4">
    <name type="scientific">Spodoptera frugiperda</name>
    <name type="common">Fall armyworm</name>
    <dbReference type="NCBI Taxonomy" id="7108"/>
    <lineage>
        <taxon>Eukaryota</taxon>
        <taxon>Metazoa</taxon>
        <taxon>Ecdysozoa</taxon>
        <taxon>Arthropoda</taxon>
        <taxon>Hexapoda</taxon>
        <taxon>Insecta</taxon>
        <taxon>Pterygota</taxon>
        <taxon>Neoptera</taxon>
        <taxon>Endopterygota</taxon>
        <taxon>Lepidoptera</taxon>
        <taxon>Glossata</taxon>
        <taxon>Ditrysia</taxon>
        <taxon>Noctuoidea</taxon>
        <taxon>Noctuidae</taxon>
        <taxon>Amphipyrinae</taxon>
        <taxon>Spodoptera</taxon>
    </lineage>
</organism>
<evidence type="ECO:0000313" key="3">
    <source>
        <dbReference type="Proteomes" id="UP000829999"/>
    </source>
</evidence>
<dbReference type="OrthoDB" id="10489458at2759"/>
<dbReference type="GeneID" id="118272883"/>
<keyword evidence="2" id="KW-0732">Signal</keyword>
<evidence type="ECO:0000313" key="4">
    <source>
        <dbReference type="RefSeq" id="XP_035445492.2"/>
    </source>
</evidence>
<name>A0A9R0EMM9_SPOFR</name>
<dbReference type="AlphaFoldDB" id="A0A9R0EMM9"/>
<feature type="chain" id="PRO_5040215822" evidence="2">
    <location>
        <begin position="21"/>
        <end position="235"/>
    </location>
</feature>
<dbReference type="RefSeq" id="XP_035445492.2">
    <property type="nucleotide sequence ID" value="XM_035589599.2"/>
</dbReference>
<feature type="compositionally biased region" description="Low complexity" evidence="1">
    <location>
        <begin position="125"/>
        <end position="139"/>
    </location>
</feature>
<protein>
    <submittedName>
        <fullName evidence="4">DnaJ homolog subfamily C member 7 homolog</fullName>
    </submittedName>
</protein>
<reference evidence="4" key="1">
    <citation type="submission" date="2025-08" db="UniProtKB">
        <authorList>
            <consortium name="RefSeq"/>
        </authorList>
    </citation>
    <scope>IDENTIFICATION</scope>
    <source>
        <tissue evidence="4">Whole larval tissue</tissue>
    </source>
</reference>
<evidence type="ECO:0000256" key="1">
    <source>
        <dbReference type="SAM" id="MobiDB-lite"/>
    </source>
</evidence>
<sequence>MKTSFLVCLIGVVIVHPTVSYSYYDQNRQYFRKDLQYDSANIAREGNSDKYNLNYNAMNMARQRNSYNLYKALRNSLAESEDDYNHSAANYRANDAEDKIENPSNSNPNNKFPEENTAVNEELPQNNDQNSNYQSQQYNGDPAYIDDHQGQCVECLSDQLLPPYDPPEVVHTEKRFGFPYGGFGGYGGGGGWAGAGAGISGGISAGISAGIGGGVGAGAYGGGYGYGGYGFPGYG</sequence>
<feature type="signal peptide" evidence="2">
    <location>
        <begin position="1"/>
        <end position="20"/>
    </location>
</feature>